<dbReference type="InterPro" id="IPR051909">
    <property type="entry name" value="MFP_Cation_Efflux"/>
</dbReference>
<comment type="similarity">
    <text evidence="1">Belongs to the membrane fusion protein (MFP) (TC 8.A.1) family.</text>
</comment>
<dbReference type="SUPFAM" id="SSF111369">
    <property type="entry name" value="HlyD-like secretion proteins"/>
    <property type="match status" value="1"/>
</dbReference>
<dbReference type="Pfam" id="PF25975">
    <property type="entry name" value="CzcB_C"/>
    <property type="match status" value="1"/>
</dbReference>
<feature type="domain" description="CzcB-like barrel-sandwich hybrid" evidence="5">
    <location>
        <begin position="104"/>
        <end position="241"/>
    </location>
</feature>
<dbReference type="Pfam" id="PF25973">
    <property type="entry name" value="BSH_CzcB"/>
    <property type="match status" value="1"/>
</dbReference>
<feature type="domain" description="CzcB-like alpha-helical hairpin" evidence="4">
    <location>
        <begin position="144"/>
        <end position="192"/>
    </location>
</feature>
<keyword evidence="2" id="KW-0813">Transport</keyword>
<evidence type="ECO:0000256" key="2">
    <source>
        <dbReference type="ARBA" id="ARBA00022448"/>
    </source>
</evidence>
<feature type="transmembrane region" description="Helical" evidence="3">
    <location>
        <begin position="12"/>
        <end position="33"/>
    </location>
</feature>
<evidence type="ECO:0000259" key="4">
    <source>
        <dbReference type="Pfam" id="PF25893"/>
    </source>
</evidence>
<dbReference type="InterPro" id="IPR058649">
    <property type="entry name" value="CzcB_C"/>
</dbReference>
<dbReference type="InterPro" id="IPR006143">
    <property type="entry name" value="RND_pump_MFP"/>
</dbReference>
<keyword evidence="3" id="KW-1133">Transmembrane helix</keyword>
<keyword evidence="8" id="KW-1185">Reference proteome</keyword>
<dbReference type="Gene3D" id="2.40.30.170">
    <property type="match status" value="1"/>
</dbReference>
<keyword evidence="3" id="KW-0812">Transmembrane</keyword>
<dbReference type="PANTHER" id="PTHR30097:SF4">
    <property type="entry name" value="SLR6042 PROTEIN"/>
    <property type="match status" value="1"/>
</dbReference>
<accession>A0ABS0EVA2</accession>
<gene>
    <name evidence="7" type="ORF">IXC47_13835</name>
</gene>
<reference evidence="7 8" key="1">
    <citation type="submission" date="2020-11" db="EMBL/GenBank/DDBJ databases">
        <title>WGS of Herminiimonas contaminans strain Marseille-Q4544 isolated from planarians Schmidtea mediterranea.</title>
        <authorList>
            <person name="Kangale L."/>
        </authorList>
    </citation>
    <scope>NUCLEOTIDE SEQUENCE [LARGE SCALE GENOMIC DNA]</scope>
    <source>
        <strain evidence="7 8">Marseille-Q4544</strain>
    </source>
</reference>
<evidence type="ECO:0000313" key="8">
    <source>
        <dbReference type="Proteomes" id="UP000657372"/>
    </source>
</evidence>
<evidence type="ECO:0000313" key="7">
    <source>
        <dbReference type="EMBL" id="MBF8178764.1"/>
    </source>
</evidence>
<keyword evidence="3" id="KW-0472">Membrane</keyword>
<feature type="domain" description="CzcB-like C-terminal circularly permuted SH3-like" evidence="6">
    <location>
        <begin position="327"/>
        <end position="386"/>
    </location>
</feature>
<dbReference type="Gene3D" id="1.10.287.470">
    <property type="entry name" value="Helix hairpin bin"/>
    <property type="match status" value="1"/>
</dbReference>
<evidence type="ECO:0000259" key="5">
    <source>
        <dbReference type="Pfam" id="PF25973"/>
    </source>
</evidence>
<sequence length="396" mass="40837">MKQQQRLQLGWPVVVSLTAVTAALGFGTANWLAKHDAPTVAQSNVETVSAPVAPPATSDSGDEVKIPAEYLSVSKITVEAIGSGGLEAEILTAGTVVAAPNSEAVIMARASGNVTQVSRQLGDTVRAGETLAQVSSLEAAAMNADRNVAIARVDLARKNYAREYSLFEQGVTPRQEMEAAQSALTVAESEALRATSVAKAAQVTADGKSVAVVSPISGKITAQTVTLGIFVQPQMELFRVAGNGKVLIEASLPVADVTRVASGDNATILAANGSSVEATVRSVTPTVSSSTRTAIVVLTPSSSTRELIVGEGVQARLHVKNGASGLVVSEDAVQNVNGHDVLFVRTKEGFRVQPVLVGTRSGGVAQIISGVSAGEMVATRNAFLVKADMIKSAKEE</sequence>
<dbReference type="InterPro" id="IPR058648">
    <property type="entry name" value="HH_CzcB-like"/>
</dbReference>
<organism evidence="7 8">
    <name type="scientific">Herminiimonas contaminans</name>
    <dbReference type="NCBI Taxonomy" id="1111140"/>
    <lineage>
        <taxon>Bacteria</taxon>
        <taxon>Pseudomonadati</taxon>
        <taxon>Pseudomonadota</taxon>
        <taxon>Betaproteobacteria</taxon>
        <taxon>Burkholderiales</taxon>
        <taxon>Oxalobacteraceae</taxon>
        <taxon>Herminiimonas</taxon>
    </lineage>
</organism>
<dbReference type="RefSeq" id="WP_012079586.1">
    <property type="nucleotide sequence ID" value="NZ_JADOEL010000012.1"/>
</dbReference>
<dbReference type="Gene3D" id="2.40.420.20">
    <property type="match status" value="1"/>
</dbReference>
<dbReference type="InterPro" id="IPR058647">
    <property type="entry name" value="BSH_CzcB-like"/>
</dbReference>
<proteinExistence type="inferred from homology"/>
<evidence type="ECO:0000259" key="6">
    <source>
        <dbReference type="Pfam" id="PF25975"/>
    </source>
</evidence>
<dbReference type="NCBIfam" id="TIGR01730">
    <property type="entry name" value="RND_mfp"/>
    <property type="match status" value="1"/>
</dbReference>
<protein>
    <submittedName>
        <fullName evidence="7">Efflux RND transporter periplasmic adaptor subunit</fullName>
    </submittedName>
</protein>
<dbReference type="Gene3D" id="2.40.50.100">
    <property type="match status" value="1"/>
</dbReference>
<evidence type="ECO:0000256" key="1">
    <source>
        <dbReference type="ARBA" id="ARBA00009477"/>
    </source>
</evidence>
<dbReference type="Pfam" id="PF25893">
    <property type="entry name" value="HH_CzcB"/>
    <property type="match status" value="1"/>
</dbReference>
<comment type="caution">
    <text evidence="7">The sequence shown here is derived from an EMBL/GenBank/DDBJ whole genome shotgun (WGS) entry which is preliminary data.</text>
</comment>
<evidence type="ECO:0000256" key="3">
    <source>
        <dbReference type="SAM" id="Phobius"/>
    </source>
</evidence>
<dbReference type="EMBL" id="JADOEL010000012">
    <property type="protein sequence ID" value="MBF8178764.1"/>
    <property type="molecule type" value="Genomic_DNA"/>
</dbReference>
<dbReference type="Proteomes" id="UP000657372">
    <property type="component" value="Unassembled WGS sequence"/>
</dbReference>
<name>A0ABS0EVA2_9BURK</name>
<dbReference type="PANTHER" id="PTHR30097">
    <property type="entry name" value="CATION EFFLUX SYSTEM PROTEIN CUSB"/>
    <property type="match status" value="1"/>
</dbReference>